<comment type="caution">
    <text evidence="3">The sequence shown here is derived from an EMBL/GenBank/DDBJ whole genome shotgun (WGS) entry which is preliminary data.</text>
</comment>
<keyword evidence="4" id="KW-1185">Reference proteome</keyword>
<dbReference type="InterPro" id="IPR007210">
    <property type="entry name" value="ABC_Gly_betaine_transp_sub-bd"/>
</dbReference>
<dbReference type="Gene3D" id="3.40.190.120">
    <property type="entry name" value="Osmoprotection protein (prox), domain 2"/>
    <property type="match status" value="1"/>
</dbReference>
<evidence type="ECO:0000313" key="3">
    <source>
        <dbReference type="EMBL" id="MCL6270795.1"/>
    </source>
</evidence>
<gene>
    <name evidence="3" type="ORF">M3P05_12760</name>
</gene>
<organism evidence="3 4">
    <name type="scientific">Parendozoicomonas callyspongiae</name>
    <dbReference type="NCBI Taxonomy" id="2942213"/>
    <lineage>
        <taxon>Bacteria</taxon>
        <taxon>Pseudomonadati</taxon>
        <taxon>Pseudomonadota</taxon>
        <taxon>Gammaproteobacteria</taxon>
        <taxon>Oceanospirillales</taxon>
        <taxon>Endozoicomonadaceae</taxon>
        <taxon>Parendozoicomonas</taxon>
    </lineage>
</organism>
<dbReference type="SUPFAM" id="SSF53850">
    <property type="entry name" value="Periplasmic binding protein-like II"/>
    <property type="match status" value="1"/>
</dbReference>
<feature type="signal peptide" evidence="1">
    <location>
        <begin position="1"/>
        <end position="22"/>
    </location>
</feature>
<evidence type="ECO:0000259" key="2">
    <source>
        <dbReference type="Pfam" id="PF04069"/>
    </source>
</evidence>
<feature type="chain" id="PRO_5046270057" evidence="1">
    <location>
        <begin position="23"/>
        <end position="294"/>
    </location>
</feature>
<accession>A0ABT0PHD8</accession>
<reference evidence="3 4" key="1">
    <citation type="submission" date="2022-05" db="EMBL/GenBank/DDBJ databases">
        <authorList>
            <person name="Park J.-S."/>
        </authorList>
    </citation>
    <scope>NUCLEOTIDE SEQUENCE [LARGE SCALE GENOMIC DNA]</scope>
    <source>
        <strain evidence="3 4">2012CJ34-2</strain>
    </source>
</reference>
<dbReference type="CDD" id="cd13611">
    <property type="entry name" value="PBP2_YehZ"/>
    <property type="match status" value="1"/>
</dbReference>
<evidence type="ECO:0000256" key="1">
    <source>
        <dbReference type="SAM" id="SignalP"/>
    </source>
</evidence>
<name>A0ABT0PHD8_9GAMM</name>
<dbReference type="Pfam" id="PF04069">
    <property type="entry name" value="OpuAC"/>
    <property type="match status" value="1"/>
</dbReference>
<keyword evidence="1" id="KW-0732">Signal</keyword>
<evidence type="ECO:0000313" key="4">
    <source>
        <dbReference type="Proteomes" id="UP001203338"/>
    </source>
</evidence>
<dbReference type="EMBL" id="JAMFLX010000016">
    <property type="protein sequence ID" value="MCL6270795.1"/>
    <property type="molecule type" value="Genomic_DNA"/>
</dbReference>
<dbReference type="Gene3D" id="3.40.190.10">
    <property type="entry name" value="Periplasmic binding protein-like II"/>
    <property type="match status" value="1"/>
</dbReference>
<protein>
    <submittedName>
        <fullName evidence="3">Glycine betaine ABC transporter substrate-binding protein</fullName>
    </submittedName>
</protein>
<feature type="domain" description="ABC-type glycine betaine transport system substrate-binding" evidence="2">
    <location>
        <begin position="24"/>
        <end position="289"/>
    </location>
</feature>
<proteinExistence type="predicted"/>
<dbReference type="Proteomes" id="UP001203338">
    <property type="component" value="Unassembled WGS sequence"/>
</dbReference>
<sequence length="294" mass="32695">MKTKLLGLMAALITSFTLSVQAVELVVGGKGYTEQLLLASMTEQFLKANGYDVDKRDGMGSTVLRKAQLNDQVDLYWEYTGTSLRTYNKIKDKMTAREAYNKVKELDGKLGIIWLNPSKANNTYALAVRADDPKMANINTLSDLAEAVNDGEDFKFAANIEFPVRPDGLKPLQKTYDFKFKRSNVKKMDPGLAYQALKLKEVDIALVFGTDGRIGAFGFKVLGDDKGFFPDYSIVPVIRQGTLQKHPKVGELLNTMSSKLDDKTMSGLNAKVDVDRQSIEKVAKDFLKKEGLIK</sequence>